<gene>
    <name evidence="9" type="ORF">LCGC14_1638680</name>
</gene>
<dbReference type="GO" id="GO:0009435">
    <property type="term" value="P:NAD+ biosynthetic process"/>
    <property type="evidence" value="ECO:0007669"/>
    <property type="project" value="UniProtKB-UniPathway"/>
</dbReference>
<feature type="domain" description="CN hydrolase" evidence="8">
    <location>
        <begin position="4"/>
        <end position="243"/>
    </location>
</feature>
<dbReference type="GO" id="GO:0005737">
    <property type="term" value="C:cytoplasm"/>
    <property type="evidence" value="ECO:0007669"/>
    <property type="project" value="InterPro"/>
</dbReference>
<dbReference type="InterPro" id="IPR022310">
    <property type="entry name" value="NAD/GMP_synthase"/>
</dbReference>
<evidence type="ECO:0000256" key="3">
    <source>
        <dbReference type="ARBA" id="ARBA00012743"/>
    </source>
</evidence>
<organism evidence="9">
    <name type="scientific">marine sediment metagenome</name>
    <dbReference type="NCBI Taxonomy" id="412755"/>
    <lineage>
        <taxon>unclassified sequences</taxon>
        <taxon>metagenomes</taxon>
        <taxon>ecological metagenomes</taxon>
    </lineage>
</organism>
<dbReference type="Gene3D" id="1.10.10.1510">
    <property type="match status" value="1"/>
</dbReference>
<dbReference type="Gene3D" id="3.40.50.620">
    <property type="entry name" value="HUPs"/>
    <property type="match status" value="2"/>
</dbReference>
<protein>
    <recommendedName>
        <fullName evidence="3">NAD(+) synthase (glutamine-hydrolyzing)</fullName>
        <ecNumber evidence="3">6.3.5.1</ecNumber>
    </recommendedName>
</protein>
<comment type="caution">
    <text evidence="9">The sequence shown here is derived from an EMBL/GenBank/DDBJ whole genome shotgun (WGS) entry which is preliminary data.</text>
</comment>
<dbReference type="GO" id="GO:0003952">
    <property type="term" value="F:NAD+ synthase (glutamine-hydrolyzing) activity"/>
    <property type="evidence" value="ECO:0007669"/>
    <property type="project" value="UniProtKB-EC"/>
</dbReference>
<dbReference type="InterPro" id="IPR036526">
    <property type="entry name" value="C-N_Hydrolase_sf"/>
</dbReference>
<comment type="pathway">
    <text evidence="1">Cofactor biosynthesis; NAD(+) biosynthesis; NAD(+) from deamido-NAD(+) (L-Gln route): step 1/1.</text>
</comment>
<dbReference type="GO" id="GO:0005524">
    <property type="term" value="F:ATP binding"/>
    <property type="evidence" value="ECO:0007669"/>
    <property type="project" value="UniProtKB-KW"/>
</dbReference>
<evidence type="ECO:0000259" key="8">
    <source>
        <dbReference type="PROSITE" id="PS50263"/>
    </source>
</evidence>
<dbReference type="PIRSF" id="PIRSF006630">
    <property type="entry name" value="NADS_GAT"/>
    <property type="match status" value="1"/>
</dbReference>
<dbReference type="Pfam" id="PF00795">
    <property type="entry name" value="CN_hydrolase"/>
    <property type="match status" value="1"/>
</dbReference>
<dbReference type="Pfam" id="PF02540">
    <property type="entry name" value="NAD_synthase"/>
    <property type="match status" value="1"/>
</dbReference>
<dbReference type="AlphaFoldDB" id="A0A0F9KZU2"/>
<proteinExistence type="inferred from homology"/>
<keyword evidence="4" id="KW-0436">Ligase</keyword>
<reference evidence="9" key="1">
    <citation type="journal article" date="2015" name="Nature">
        <title>Complex archaea that bridge the gap between prokaryotes and eukaryotes.</title>
        <authorList>
            <person name="Spang A."/>
            <person name="Saw J.H."/>
            <person name="Jorgensen S.L."/>
            <person name="Zaremba-Niedzwiedzka K."/>
            <person name="Martijn J."/>
            <person name="Lind A.E."/>
            <person name="van Eijk R."/>
            <person name="Schleper C."/>
            <person name="Guy L."/>
            <person name="Ettema T.J."/>
        </authorList>
    </citation>
    <scope>NUCLEOTIDE SEQUENCE</scope>
</reference>
<dbReference type="InterPro" id="IPR014729">
    <property type="entry name" value="Rossmann-like_a/b/a_fold"/>
</dbReference>
<sequence>MEAIRLALAQINPIAGDLKGNSDLIITYAERASAQGADLVVFPELALSGYHPRDLIASKGFLTSCLAHLKKIYESVPGIPMLVGLPLMESSVTNSAALCFGGAQAGSFGKSHMPGRGLQEEAKYFDPAGELQLMRTGGALIGVNIREDLWYIGGPAEQQCRAGASLIINMSAWPFVSGRTGFAERLVMSFAARCATPVAFVNMAGASDELVFEGGSLVMGADGRLIARARPFVEDLLIVDVPLRETPESINAEPAESADSAESTESIETHFIELPAFTQERQKAALAVRESPEEPLSPEQALYSALATAIVDFTEKGNYKGAMLVLGGGIAPALNAAITVDALGSASVSALVPPGKGEDTARRGAELLGIKCIEITLDMKSPRARGYALMEAADAEGMVALSSITKSDLATGGVTLYGESAGHFAPLKDLWGTDVLLLSKWRNSMGEVIPASVIEPYDKDSPEDEALRILIEEDMGFDEAMQAAGIGPAGLEELFKRIQAAEQLRRQAPPGPRVTPKALGAEWTLPLAGRFRP</sequence>
<dbReference type="GO" id="GO:0004359">
    <property type="term" value="F:glutaminase activity"/>
    <property type="evidence" value="ECO:0007669"/>
    <property type="project" value="InterPro"/>
</dbReference>
<evidence type="ECO:0000256" key="1">
    <source>
        <dbReference type="ARBA" id="ARBA00005188"/>
    </source>
</evidence>
<dbReference type="EC" id="6.3.5.1" evidence="3"/>
<keyword evidence="7" id="KW-0520">NAD</keyword>
<dbReference type="SUPFAM" id="SSF52402">
    <property type="entry name" value="Adenine nucleotide alpha hydrolases-like"/>
    <property type="match status" value="1"/>
</dbReference>
<evidence type="ECO:0000256" key="6">
    <source>
        <dbReference type="ARBA" id="ARBA00022840"/>
    </source>
</evidence>
<evidence type="ECO:0000256" key="7">
    <source>
        <dbReference type="ARBA" id="ARBA00023027"/>
    </source>
</evidence>
<name>A0A0F9KZU2_9ZZZZ</name>
<dbReference type="InterPro" id="IPR014445">
    <property type="entry name" value="Gln-dep_NAD_synthase"/>
</dbReference>
<dbReference type="SUPFAM" id="SSF56317">
    <property type="entry name" value="Carbon-nitrogen hydrolase"/>
    <property type="match status" value="1"/>
</dbReference>
<dbReference type="CDD" id="cd07570">
    <property type="entry name" value="GAT_Gln-NAD-synth"/>
    <property type="match status" value="1"/>
</dbReference>
<evidence type="ECO:0000313" key="9">
    <source>
        <dbReference type="EMBL" id="KKM21115.1"/>
    </source>
</evidence>
<evidence type="ECO:0000256" key="4">
    <source>
        <dbReference type="ARBA" id="ARBA00022598"/>
    </source>
</evidence>
<dbReference type="InterPro" id="IPR003010">
    <property type="entry name" value="C-N_Hydrolase"/>
</dbReference>
<comment type="similarity">
    <text evidence="2">In the C-terminal section; belongs to the NAD synthetase family.</text>
</comment>
<dbReference type="UniPathway" id="UPA00253">
    <property type="reaction ID" value="UER00334"/>
</dbReference>
<dbReference type="InterPro" id="IPR003694">
    <property type="entry name" value="NAD_synthase"/>
</dbReference>
<dbReference type="PANTHER" id="PTHR23090">
    <property type="entry name" value="NH 3 /GLUTAMINE-DEPENDENT NAD + SYNTHETASE"/>
    <property type="match status" value="1"/>
</dbReference>
<dbReference type="EMBL" id="LAZR01013623">
    <property type="protein sequence ID" value="KKM21115.1"/>
    <property type="molecule type" value="Genomic_DNA"/>
</dbReference>
<evidence type="ECO:0000256" key="5">
    <source>
        <dbReference type="ARBA" id="ARBA00022741"/>
    </source>
</evidence>
<accession>A0A0F9KZU2</accession>
<keyword evidence="6" id="KW-0067">ATP-binding</keyword>
<dbReference type="Gene3D" id="3.60.110.10">
    <property type="entry name" value="Carbon-nitrogen hydrolase"/>
    <property type="match status" value="1"/>
</dbReference>
<keyword evidence="5" id="KW-0547">Nucleotide-binding</keyword>
<evidence type="ECO:0000256" key="2">
    <source>
        <dbReference type="ARBA" id="ARBA00007145"/>
    </source>
</evidence>
<dbReference type="PROSITE" id="PS50263">
    <property type="entry name" value="CN_HYDROLASE"/>
    <property type="match status" value="1"/>
</dbReference>
<dbReference type="PANTHER" id="PTHR23090:SF9">
    <property type="entry name" value="GLUTAMINE-DEPENDENT NAD(+) SYNTHETASE"/>
    <property type="match status" value="1"/>
</dbReference>